<dbReference type="Proteomes" id="UP001156708">
    <property type="component" value="Unassembled WGS sequence"/>
</dbReference>
<feature type="compositionally biased region" description="Gly residues" evidence="1">
    <location>
        <begin position="1"/>
        <end position="10"/>
    </location>
</feature>
<reference evidence="3" key="1">
    <citation type="journal article" date="2019" name="Int. J. Syst. Evol. Microbiol.">
        <title>The Global Catalogue of Microorganisms (GCM) 10K type strain sequencing project: providing services to taxonomists for standard genome sequencing and annotation.</title>
        <authorList>
            <consortium name="The Broad Institute Genomics Platform"/>
            <consortium name="The Broad Institute Genome Sequencing Center for Infectious Disease"/>
            <person name="Wu L."/>
            <person name="Ma J."/>
        </authorList>
    </citation>
    <scope>NUCLEOTIDE SEQUENCE [LARGE SCALE GENOMIC DNA]</scope>
    <source>
        <strain evidence="3">NBRC 12467</strain>
    </source>
</reference>
<organism evidence="2 3">
    <name type="scientific">Gluconobacter sphaericus NBRC 12467</name>
    <dbReference type="NCBI Taxonomy" id="1307951"/>
    <lineage>
        <taxon>Bacteria</taxon>
        <taxon>Pseudomonadati</taxon>
        <taxon>Pseudomonadota</taxon>
        <taxon>Alphaproteobacteria</taxon>
        <taxon>Acetobacterales</taxon>
        <taxon>Acetobacteraceae</taxon>
        <taxon>Gluconobacter</taxon>
    </lineage>
</organism>
<evidence type="ECO:0000313" key="3">
    <source>
        <dbReference type="Proteomes" id="UP001156708"/>
    </source>
</evidence>
<sequence>MIRSGGGGHDGQCRKASSGGDVQETGFHASDIALLTVFGKSEVQSGVHF</sequence>
<dbReference type="AlphaFoldDB" id="A0AA37SHA0"/>
<accession>A0AA37SHA0</accession>
<evidence type="ECO:0000256" key="1">
    <source>
        <dbReference type="SAM" id="MobiDB-lite"/>
    </source>
</evidence>
<feature type="region of interest" description="Disordered" evidence="1">
    <location>
        <begin position="1"/>
        <end position="22"/>
    </location>
</feature>
<keyword evidence="3" id="KW-1185">Reference proteome</keyword>
<evidence type="ECO:0000313" key="2">
    <source>
        <dbReference type="EMBL" id="GLQ83671.1"/>
    </source>
</evidence>
<dbReference type="EMBL" id="BSNZ01000003">
    <property type="protein sequence ID" value="GLQ83671.1"/>
    <property type="molecule type" value="Genomic_DNA"/>
</dbReference>
<gene>
    <name evidence="2" type="ORF">GCM10007872_05790</name>
</gene>
<name>A0AA37SHA0_9PROT</name>
<comment type="caution">
    <text evidence="2">The sequence shown here is derived from an EMBL/GenBank/DDBJ whole genome shotgun (WGS) entry which is preliminary data.</text>
</comment>
<proteinExistence type="predicted"/>
<protein>
    <submittedName>
        <fullName evidence="2">Uncharacterized protein</fullName>
    </submittedName>
</protein>